<dbReference type="InterPro" id="IPR013785">
    <property type="entry name" value="Aldolase_TIM"/>
</dbReference>
<dbReference type="RefSeq" id="WP_343788457.1">
    <property type="nucleotide sequence ID" value="NZ_BAAAEU010000006.1"/>
</dbReference>
<dbReference type="InterPro" id="IPR032887">
    <property type="entry name" value="DusB"/>
</dbReference>
<comment type="cofactor">
    <cofactor evidence="1 12 13">
        <name>FMN</name>
        <dbReference type="ChEBI" id="CHEBI:58210"/>
    </cofactor>
</comment>
<evidence type="ECO:0000313" key="16">
    <source>
        <dbReference type="Proteomes" id="UP001501523"/>
    </source>
</evidence>
<comment type="catalytic activity">
    <reaction evidence="10 12">
        <text>a 5,6-dihydrouridine in tRNA + NADP(+) = a uridine in tRNA + NADPH + H(+)</text>
        <dbReference type="Rhea" id="RHEA:23624"/>
        <dbReference type="Rhea" id="RHEA-COMP:13339"/>
        <dbReference type="Rhea" id="RHEA-COMP:13887"/>
        <dbReference type="ChEBI" id="CHEBI:15378"/>
        <dbReference type="ChEBI" id="CHEBI:57783"/>
        <dbReference type="ChEBI" id="CHEBI:58349"/>
        <dbReference type="ChEBI" id="CHEBI:65315"/>
        <dbReference type="ChEBI" id="CHEBI:74443"/>
    </reaction>
</comment>
<dbReference type="InterPro" id="IPR024036">
    <property type="entry name" value="tRNA-dHydroUridine_Synthase_C"/>
</dbReference>
<keyword evidence="7 12" id="KW-0521">NADP</keyword>
<keyword evidence="6 12" id="KW-0819">tRNA processing</keyword>
<evidence type="ECO:0000256" key="9">
    <source>
        <dbReference type="ARBA" id="ARBA00023002"/>
    </source>
</evidence>
<comment type="similarity">
    <text evidence="12">Belongs to the Dus family. DusB subfamily.</text>
</comment>
<dbReference type="InterPro" id="IPR018517">
    <property type="entry name" value="tRNA_hU_synthase_CS"/>
</dbReference>
<comment type="caution">
    <text evidence="15">The sequence shown here is derived from an EMBL/GenBank/DDBJ whole genome shotgun (WGS) entry which is preliminary data.</text>
</comment>
<feature type="domain" description="DUS-like FMN-binding" evidence="14">
    <location>
        <begin position="14"/>
        <end position="314"/>
    </location>
</feature>
<feature type="binding site" evidence="12">
    <location>
        <begin position="200"/>
        <end position="202"/>
    </location>
    <ligand>
        <name>FMN</name>
        <dbReference type="ChEBI" id="CHEBI:58210"/>
    </ligand>
</feature>
<evidence type="ECO:0000256" key="11">
    <source>
        <dbReference type="ARBA" id="ARBA00048802"/>
    </source>
</evidence>
<evidence type="ECO:0000313" key="15">
    <source>
        <dbReference type="EMBL" id="GAA0711426.1"/>
    </source>
</evidence>
<evidence type="ECO:0000256" key="7">
    <source>
        <dbReference type="ARBA" id="ARBA00022857"/>
    </source>
</evidence>
<comment type="function">
    <text evidence="2 12 13">Catalyzes the synthesis of 5,6-dihydrouridine (D), a modified base found in the D-loop of most tRNAs, via the reduction of the C5-C6 double bond in target uridines.</text>
</comment>
<feature type="binding site" evidence="12">
    <location>
        <position position="70"/>
    </location>
    <ligand>
        <name>FMN</name>
        <dbReference type="ChEBI" id="CHEBI:58210"/>
    </ligand>
</feature>
<feature type="binding site" evidence="12">
    <location>
        <begin position="224"/>
        <end position="225"/>
    </location>
    <ligand>
        <name>FMN</name>
        <dbReference type="ChEBI" id="CHEBI:58210"/>
    </ligand>
</feature>
<dbReference type="PANTHER" id="PTHR45846">
    <property type="entry name" value="TRNA-DIHYDROURIDINE(47) SYNTHASE [NAD(P)(+)]-LIKE"/>
    <property type="match status" value="1"/>
</dbReference>
<evidence type="ECO:0000256" key="6">
    <source>
        <dbReference type="ARBA" id="ARBA00022694"/>
    </source>
</evidence>
<dbReference type="Proteomes" id="UP001501523">
    <property type="component" value="Unassembled WGS sequence"/>
</dbReference>
<evidence type="ECO:0000256" key="10">
    <source>
        <dbReference type="ARBA" id="ARBA00048205"/>
    </source>
</evidence>
<keyword evidence="4 12" id="KW-0285">Flavoprotein</keyword>
<name>A0ABN1IF03_9GAMM</name>
<dbReference type="SUPFAM" id="SSF51395">
    <property type="entry name" value="FMN-linked oxidoreductases"/>
    <property type="match status" value="1"/>
</dbReference>
<dbReference type="CDD" id="cd02801">
    <property type="entry name" value="DUS_like_FMN"/>
    <property type="match status" value="1"/>
</dbReference>
<evidence type="ECO:0000256" key="4">
    <source>
        <dbReference type="ARBA" id="ARBA00022630"/>
    </source>
</evidence>
<feature type="binding site" evidence="12">
    <location>
        <position position="139"/>
    </location>
    <ligand>
        <name>FMN</name>
        <dbReference type="ChEBI" id="CHEBI:58210"/>
    </ligand>
</feature>
<dbReference type="Gene3D" id="3.20.20.70">
    <property type="entry name" value="Aldolase class I"/>
    <property type="match status" value="1"/>
</dbReference>
<dbReference type="EC" id="1.3.1.-" evidence="12"/>
<dbReference type="NCBIfam" id="TIGR00737">
    <property type="entry name" value="nifR3_yhdG"/>
    <property type="match status" value="1"/>
</dbReference>
<comment type="similarity">
    <text evidence="13">Belongs to the dus family.</text>
</comment>
<dbReference type="Gene3D" id="1.10.1200.80">
    <property type="entry name" value="Putative flavin oxidoreducatase, domain 2"/>
    <property type="match status" value="1"/>
</dbReference>
<dbReference type="HAMAP" id="MF_02042">
    <property type="entry name" value="DusB_subfam"/>
    <property type="match status" value="1"/>
</dbReference>
<feature type="binding site" evidence="12">
    <location>
        <begin position="16"/>
        <end position="18"/>
    </location>
    <ligand>
        <name>FMN</name>
        <dbReference type="ChEBI" id="CHEBI:58210"/>
    </ligand>
</feature>
<comment type="catalytic activity">
    <reaction evidence="11 12">
        <text>a 5,6-dihydrouridine in tRNA + NAD(+) = a uridine in tRNA + NADH + H(+)</text>
        <dbReference type="Rhea" id="RHEA:54452"/>
        <dbReference type="Rhea" id="RHEA-COMP:13339"/>
        <dbReference type="Rhea" id="RHEA-COMP:13887"/>
        <dbReference type="ChEBI" id="CHEBI:15378"/>
        <dbReference type="ChEBI" id="CHEBI:57540"/>
        <dbReference type="ChEBI" id="CHEBI:57945"/>
        <dbReference type="ChEBI" id="CHEBI:65315"/>
        <dbReference type="ChEBI" id="CHEBI:74443"/>
    </reaction>
</comment>
<dbReference type="EMBL" id="BAAAEU010000006">
    <property type="protein sequence ID" value="GAA0711426.1"/>
    <property type="molecule type" value="Genomic_DNA"/>
</dbReference>
<sequence length="332" mass="36196">MRIGSHFINPPVVLAPMAGVTDKPFRQLCKRLGAGLAVSEMTTADPRLWMTRKSLHRMDHTGEPDPVSVQIAGYDPTMLAEAARYNVDHGAQIVDINMGCPAKKVCNVWSGSALLQDEALVARILAAVVNAVEVPVTLKIRTGWNRENRNGVRIARVAEDAGITALAVHGRTRADLYEGEAEYDTIAAIKAAIRIPVFANGDIDTPERARHVLDYTKADAVMIGRAAQGRPWIFREIAHYLATGGKLAAPDPIEVRDILLGHLDDLYAFYGEPQGVRIARKHLGWYAKDRPENAAFRAVVNRAESAGEQVRLTREYFDALAADAAGEFAAAA</sequence>
<keyword evidence="8 12" id="KW-0694">RNA-binding</keyword>
<evidence type="ECO:0000256" key="1">
    <source>
        <dbReference type="ARBA" id="ARBA00001917"/>
    </source>
</evidence>
<evidence type="ECO:0000256" key="3">
    <source>
        <dbReference type="ARBA" id="ARBA00022555"/>
    </source>
</evidence>
<accession>A0ABN1IF03</accession>
<keyword evidence="5 12" id="KW-0288">FMN</keyword>
<dbReference type="PIRSF" id="PIRSF006621">
    <property type="entry name" value="Dus"/>
    <property type="match status" value="1"/>
</dbReference>
<dbReference type="InterPro" id="IPR035587">
    <property type="entry name" value="DUS-like_FMN-bd"/>
</dbReference>
<evidence type="ECO:0000259" key="14">
    <source>
        <dbReference type="Pfam" id="PF01207"/>
    </source>
</evidence>
<organism evidence="15 16">
    <name type="scientific">Dokdonella soli</name>
    <dbReference type="NCBI Taxonomy" id="529810"/>
    <lineage>
        <taxon>Bacteria</taxon>
        <taxon>Pseudomonadati</taxon>
        <taxon>Pseudomonadota</taxon>
        <taxon>Gammaproteobacteria</taxon>
        <taxon>Lysobacterales</taxon>
        <taxon>Rhodanobacteraceae</taxon>
        <taxon>Dokdonella</taxon>
    </lineage>
</organism>
<dbReference type="InterPro" id="IPR004652">
    <property type="entry name" value="DusB-like"/>
</dbReference>
<evidence type="ECO:0000256" key="12">
    <source>
        <dbReference type="HAMAP-Rule" id="MF_02042"/>
    </source>
</evidence>
<feature type="active site" description="Proton donor" evidence="12">
    <location>
        <position position="100"/>
    </location>
</feature>
<proteinExistence type="inferred from homology"/>
<protein>
    <recommendedName>
        <fullName evidence="12">tRNA-dihydrouridine synthase B</fullName>
        <ecNumber evidence="12">1.3.1.-</ecNumber>
    </recommendedName>
</protein>
<reference evidence="15 16" key="1">
    <citation type="journal article" date="2019" name="Int. J. Syst. Evol. Microbiol.">
        <title>The Global Catalogue of Microorganisms (GCM) 10K type strain sequencing project: providing services to taxonomists for standard genome sequencing and annotation.</title>
        <authorList>
            <consortium name="The Broad Institute Genomics Platform"/>
            <consortium name="The Broad Institute Genome Sequencing Center for Infectious Disease"/>
            <person name="Wu L."/>
            <person name="Ma J."/>
        </authorList>
    </citation>
    <scope>NUCLEOTIDE SEQUENCE [LARGE SCALE GENOMIC DNA]</scope>
    <source>
        <strain evidence="15 16">JCM 15421</strain>
    </source>
</reference>
<evidence type="ECO:0000256" key="8">
    <source>
        <dbReference type="ARBA" id="ARBA00022884"/>
    </source>
</evidence>
<keyword evidence="16" id="KW-1185">Reference proteome</keyword>
<evidence type="ECO:0000256" key="5">
    <source>
        <dbReference type="ARBA" id="ARBA00022643"/>
    </source>
</evidence>
<keyword evidence="3 12" id="KW-0820">tRNA-binding</keyword>
<dbReference type="PANTHER" id="PTHR45846:SF1">
    <property type="entry name" value="TRNA-DIHYDROURIDINE(47) SYNTHASE [NAD(P)(+)]-LIKE"/>
    <property type="match status" value="1"/>
</dbReference>
<evidence type="ECO:0000256" key="13">
    <source>
        <dbReference type="PIRNR" id="PIRNR006621"/>
    </source>
</evidence>
<dbReference type="InterPro" id="IPR001269">
    <property type="entry name" value="DUS_fam"/>
</dbReference>
<keyword evidence="9 12" id="KW-0560">Oxidoreductase</keyword>
<evidence type="ECO:0000256" key="2">
    <source>
        <dbReference type="ARBA" id="ARBA00002790"/>
    </source>
</evidence>
<gene>
    <name evidence="12 15" type="primary">dusB</name>
    <name evidence="15" type="ORF">GCM10009105_13330</name>
</gene>
<dbReference type="PROSITE" id="PS01136">
    <property type="entry name" value="UPF0034"/>
    <property type="match status" value="1"/>
</dbReference>
<dbReference type="Pfam" id="PF01207">
    <property type="entry name" value="Dus"/>
    <property type="match status" value="1"/>
</dbReference>